<feature type="compositionally biased region" description="Low complexity" evidence="10">
    <location>
        <begin position="30"/>
        <end position="43"/>
    </location>
</feature>
<dbReference type="InterPro" id="IPR041636">
    <property type="entry name" value="RNase_J_C"/>
</dbReference>
<dbReference type="InterPro" id="IPR004613">
    <property type="entry name" value="RNase_J"/>
</dbReference>
<comment type="similarity">
    <text evidence="9">Belongs to the metallo-beta-lactamase superfamily. RNA-metabolizing metallo-beta-lactamase-like family. Bacterial RNase J subfamily.</text>
</comment>
<reference evidence="12" key="1">
    <citation type="submission" date="2020-10" db="EMBL/GenBank/DDBJ databases">
        <authorList>
            <person name="Gilroy R."/>
        </authorList>
    </citation>
    <scope>NUCLEOTIDE SEQUENCE</scope>
    <source>
        <strain evidence="12">CHK157-1446</strain>
    </source>
</reference>
<dbReference type="GO" id="GO:0005737">
    <property type="term" value="C:cytoplasm"/>
    <property type="evidence" value="ECO:0007669"/>
    <property type="project" value="UniProtKB-SubCell"/>
</dbReference>
<dbReference type="InterPro" id="IPR001587">
    <property type="entry name" value="RNase_J_CS"/>
</dbReference>
<comment type="caution">
    <text evidence="12">The sequence shown here is derived from an EMBL/GenBank/DDBJ whole genome shotgun (WGS) entry which is preliminary data.</text>
</comment>
<keyword evidence="6" id="KW-0862">Zinc</keyword>
<sequence>MANKEEKNSKSKKSRAVKTERQEKGSQGGSSALDAAIAAAISAPKPPKKAAQYQRQKLNQARSEKSKSDKQRKDQKKSSEQKTSKSAAHRSEAASKIKSSRQHSDAGAKTASKKSGGAQANAAKRNPSDFKNPLKIIPLGGLNEIGKNMTLVEYGDDIVIIDCGMTFPDAEMPGVDIVIPDFTYVVKNADRIRGVLLTHGHEDHIGGIPYLLKKINVPIYGTRLTLGLVENKLKEHNLGKVKLNVISTPDVVRLGCMSAEFIRVNHSIPDAAAIALRTPAGTVIHMGDFKVDYTPIEGGIIDLPRFASLGDEGVLALMSDSTNAERPGFTPSEKVVGESFEKLYSKAEGKRIIIATFSSNIQRVQQIINCAAKHSRKVAVFGRSMINVVRLGIDLGYLKIPEGVLIDIDKMHNYTDDELVIITTGSQGEPMSALTRMALNDHRQVSITENDFIIISARPIPGNEKFVGRVVNELLKLGAEVVYEAMYDVHVSGHACREEHKLLLSLVRPKYFIPVHGEYKHLVRHAETAEELGIARENIMIADIGNVIEVCDAGIRINGSVPAGKLLVDGLGVGDVGAAVLKERKHLAQDGVIVVSFTIDKIERKLLSGPEIVTRGFVYEKESEELLTKAKAFVASTVNTELLTRHDYNAIKAKLRDELGDFIFSKTKRRPMIVPTILDI</sequence>
<evidence type="ECO:0000256" key="1">
    <source>
        <dbReference type="ARBA" id="ARBA00022490"/>
    </source>
</evidence>
<dbReference type="HAMAP" id="MF_01491">
    <property type="entry name" value="RNase_J_bact"/>
    <property type="match status" value="1"/>
</dbReference>
<comment type="subunit">
    <text evidence="9">Homodimer, may be a subunit of the RNA degradosome.</text>
</comment>
<dbReference type="PANTHER" id="PTHR43694">
    <property type="entry name" value="RIBONUCLEASE J"/>
    <property type="match status" value="1"/>
</dbReference>
<dbReference type="EC" id="3.1.-.-" evidence="9"/>
<gene>
    <name evidence="9" type="primary">rnj</name>
    <name evidence="12" type="ORF">IAD01_06665</name>
</gene>
<comment type="function">
    <text evidence="9">An RNase that has 5'-3' exonuclease and possibly endonuclease activity. Involved in maturation of rRNA and in some organisms also mRNA maturation and/or decay.</text>
</comment>
<evidence type="ECO:0000256" key="3">
    <source>
        <dbReference type="ARBA" id="ARBA00022723"/>
    </source>
</evidence>
<keyword evidence="2 9" id="KW-0540">Nuclease</keyword>
<accession>A0A9D1JIU0</accession>
<keyword evidence="5 9" id="KW-0378">Hydrolase</keyword>
<dbReference type="Gene3D" id="3.40.50.10710">
    <property type="entry name" value="Metallo-hydrolase/oxidoreductase"/>
    <property type="match status" value="1"/>
</dbReference>
<dbReference type="GO" id="GO:0006364">
    <property type="term" value="P:rRNA processing"/>
    <property type="evidence" value="ECO:0007669"/>
    <property type="project" value="UniProtKB-UniRule"/>
</dbReference>
<keyword evidence="1 9" id="KW-0963">Cytoplasm</keyword>
<comment type="subcellular location">
    <subcellularLocation>
        <location evidence="9">Cytoplasm</location>
    </subcellularLocation>
</comment>
<evidence type="ECO:0000256" key="7">
    <source>
        <dbReference type="ARBA" id="ARBA00022839"/>
    </source>
</evidence>
<evidence type="ECO:0000256" key="5">
    <source>
        <dbReference type="ARBA" id="ARBA00022801"/>
    </source>
</evidence>
<evidence type="ECO:0000313" key="13">
    <source>
        <dbReference type="Proteomes" id="UP000823982"/>
    </source>
</evidence>
<name>A0A9D1JIU0_9FIRM</name>
<dbReference type="Pfam" id="PF07521">
    <property type="entry name" value="RMMBL"/>
    <property type="match status" value="1"/>
</dbReference>
<evidence type="ECO:0000259" key="11">
    <source>
        <dbReference type="SMART" id="SM00849"/>
    </source>
</evidence>
<dbReference type="SUPFAM" id="SSF56281">
    <property type="entry name" value="Metallo-hydrolase/oxidoreductase"/>
    <property type="match status" value="1"/>
</dbReference>
<keyword evidence="7 9" id="KW-0269">Exonuclease</keyword>
<keyword evidence="8 9" id="KW-0694">RNA-binding</keyword>
<feature type="region of interest" description="Disordered" evidence="10">
    <location>
        <begin position="1"/>
        <end position="130"/>
    </location>
</feature>
<keyword evidence="3" id="KW-0479">Metal-binding</keyword>
<dbReference type="Pfam" id="PF22505">
    <property type="entry name" value="RNase_J_b_CASP"/>
    <property type="match status" value="1"/>
</dbReference>
<evidence type="ECO:0000256" key="4">
    <source>
        <dbReference type="ARBA" id="ARBA00022759"/>
    </source>
</evidence>
<evidence type="ECO:0000256" key="2">
    <source>
        <dbReference type="ARBA" id="ARBA00022722"/>
    </source>
</evidence>
<dbReference type="PROSITE" id="PS01292">
    <property type="entry name" value="UPF0036"/>
    <property type="match status" value="1"/>
</dbReference>
<dbReference type="PANTHER" id="PTHR43694:SF1">
    <property type="entry name" value="RIBONUCLEASE J"/>
    <property type="match status" value="1"/>
</dbReference>
<dbReference type="GO" id="GO:0003723">
    <property type="term" value="F:RNA binding"/>
    <property type="evidence" value="ECO:0007669"/>
    <property type="project" value="UniProtKB-UniRule"/>
</dbReference>
<evidence type="ECO:0000256" key="8">
    <source>
        <dbReference type="ARBA" id="ARBA00022884"/>
    </source>
</evidence>
<dbReference type="SMART" id="SM00849">
    <property type="entry name" value="Lactamase_B"/>
    <property type="match status" value="1"/>
</dbReference>
<evidence type="ECO:0000256" key="6">
    <source>
        <dbReference type="ARBA" id="ARBA00022833"/>
    </source>
</evidence>
<dbReference type="AlphaFoldDB" id="A0A9D1JIU0"/>
<dbReference type="Pfam" id="PF00753">
    <property type="entry name" value="Lactamase_B"/>
    <property type="match status" value="1"/>
</dbReference>
<feature type="compositionally biased region" description="Basic and acidic residues" evidence="10">
    <location>
        <begin position="62"/>
        <end position="95"/>
    </location>
</feature>
<dbReference type="CDD" id="cd07714">
    <property type="entry name" value="RNaseJ_MBL-fold"/>
    <property type="match status" value="1"/>
</dbReference>
<evidence type="ECO:0000256" key="9">
    <source>
        <dbReference type="HAMAP-Rule" id="MF_01491"/>
    </source>
</evidence>
<dbReference type="Pfam" id="PF17770">
    <property type="entry name" value="RNase_J_C"/>
    <property type="match status" value="1"/>
</dbReference>
<keyword evidence="9" id="KW-0698">rRNA processing</keyword>
<dbReference type="EMBL" id="DVIR01000060">
    <property type="protein sequence ID" value="HIS25065.1"/>
    <property type="molecule type" value="Genomic_DNA"/>
</dbReference>
<dbReference type="GO" id="GO:0004521">
    <property type="term" value="F:RNA endonuclease activity"/>
    <property type="evidence" value="ECO:0007669"/>
    <property type="project" value="UniProtKB-UniRule"/>
</dbReference>
<dbReference type="InterPro" id="IPR055132">
    <property type="entry name" value="RNase_J_b_CASP"/>
</dbReference>
<dbReference type="GO" id="GO:0004534">
    <property type="term" value="F:5'-3' RNA exonuclease activity"/>
    <property type="evidence" value="ECO:0007669"/>
    <property type="project" value="UniProtKB-UniRule"/>
</dbReference>
<dbReference type="InterPro" id="IPR036866">
    <property type="entry name" value="RibonucZ/Hydroxyglut_hydro"/>
</dbReference>
<feature type="domain" description="Metallo-beta-lactamase" evidence="11">
    <location>
        <begin position="146"/>
        <end position="340"/>
    </location>
</feature>
<dbReference type="Gene3D" id="3.10.20.580">
    <property type="match status" value="1"/>
</dbReference>
<feature type="binding site" evidence="9">
    <location>
        <begin position="490"/>
        <end position="494"/>
    </location>
    <ligand>
        <name>substrate</name>
    </ligand>
</feature>
<dbReference type="NCBIfam" id="TIGR00649">
    <property type="entry name" value="MG423"/>
    <property type="match status" value="1"/>
</dbReference>
<dbReference type="Proteomes" id="UP000823982">
    <property type="component" value="Unassembled WGS sequence"/>
</dbReference>
<dbReference type="InterPro" id="IPR042173">
    <property type="entry name" value="RNase_J_2"/>
</dbReference>
<organism evidence="12 13">
    <name type="scientific">Candidatus Faeciplasma gallinarum</name>
    <dbReference type="NCBI Taxonomy" id="2840799"/>
    <lineage>
        <taxon>Bacteria</taxon>
        <taxon>Bacillati</taxon>
        <taxon>Bacillota</taxon>
        <taxon>Clostridia</taxon>
        <taxon>Eubacteriales</taxon>
        <taxon>Oscillospiraceae</taxon>
        <taxon>Oscillospiraceae incertae sedis</taxon>
        <taxon>Candidatus Faeciplasma</taxon>
    </lineage>
</organism>
<evidence type="ECO:0000256" key="10">
    <source>
        <dbReference type="SAM" id="MobiDB-lite"/>
    </source>
</evidence>
<dbReference type="GO" id="GO:0008270">
    <property type="term" value="F:zinc ion binding"/>
    <property type="evidence" value="ECO:0007669"/>
    <property type="project" value="InterPro"/>
</dbReference>
<dbReference type="Gene3D" id="3.60.15.10">
    <property type="entry name" value="Ribonuclease Z/Hydroxyacylglutathione hydrolase-like"/>
    <property type="match status" value="1"/>
</dbReference>
<dbReference type="InterPro" id="IPR001279">
    <property type="entry name" value="Metallo-B-lactamas"/>
</dbReference>
<protein>
    <recommendedName>
        <fullName evidence="9">Ribonuclease J</fullName>
        <shortName evidence="9">RNase J</shortName>
        <ecNumber evidence="9">3.1.-.-</ecNumber>
    </recommendedName>
</protein>
<proteinExistence type="inferred from homology"/>
<dbReference type="InterPro" id="IPR030854">
    <property type="entry name" value="RNase_J_bac"/>
</dbReference>
<dbReference type="InterPro" id="IPR011108">
    <property type="entry name" value="RMMBL"/>
</dbReference>
<keyword evidence="4 9" id="KW-0255">Endonuclease</keyword>
<reference evidence="12" key="2">
    <citation type="journal article" date="2021" name="PeerJ">
        <title>Extensive microbial diversity within the chicken gut microbiome revealed by metagenomics and culture.</title>
        <authorList>
            <person name="Gilroy R."/>
            <person name="Ravi A."/>
            <person name="Getino M."/>
            <person name="Pursley I."/>
            <person name="Horton D.L."/>
            <person name="Alikhan N.F."/>
            <person name="Baker D."/>
            <person name="Gharbi K."/>
            <person name="Hall N."/>
            <person name="Watson M."/>
            <person name="Adriaenssens E.M."/>
            <person name="Foster-Nyarko E."/>
            <person name="Jarju S."/>
            <person name="Secka A."/>
            <person name="Antonio M."/>
            <person name="Oren A."/>
            <person name="Chaudhuri R.R."/>
            <person name="La Ragione R."/>
            <person name="Hildebrand F."/>
            <person name="Pallen M.J."/>
        </authorList>
    </citation>
    <scope>NUCLEOTIDE SEQUENCE</scope>
    <source>
        <strain evidence="12">CHK157-1446</strain>
    </source>
</reference>
<evidence type="ECO:0000313" key="12">
    <source>
        <dbReference type="EMBL" id="HIS25065.1"/>
    </source>
</evidence>